<reference evidence="2 3" key="1">
    <citation type="journal article" date="2013" name="PLoS ONE">
        <title>Lactobacillus paracasei comparative genomics: towards species pan-genome definition and exploitation of diversity.</title>
        <authorList>
            <person name="Smokvina T."/>
            <person name="Wels M."/>
            <person name="Polka J."/>
            <person name="Chervaux C."/>
            <person name="Brisse S."/>
            <person name="Boekhorst J."/>
            <person name="van Hylckama Vlieg J.E."/>
            <person name="Siezen R.J."/>
        </authorList>
    </citation>
    <scope>NUCLEOTIDE SEQUENCE [LARGE SCALE GENOMIC DNA]</scope>
    <source>
        <strain evidence="2 3">Lpp123</strain>
    </source>
</reference>
<name>A0A829GL73_LACPA</name>
<comment type="caution">
    <text evidence="2">The sequence shown here is derived from an EMBL/GenBank/DDBJ whole genome shotgun (WGS) entry which is preliminary data.</text>
</comment>
<protein>
    <recommendedName>
        <fullName evidence="4">Peptide ABC transporter permease</fullName>
    </recommendedName>
</protein>
<keyword evidence="1" id="KW-1133">Transmembrane helix</keyword>
<accession>A0A829GL73</accession>
<dbReference type="AlphaFoldDB" id="A0A829GL73"/>
<proteinExistence type="predicted"/>
<evidence type="ECO:0000256" key="1">
    <source>
        <dbReference type="SAM" id="Phobius"/>
    </source>
</evidence>
<sequence length="52" mass="5982">MVKYILKRIGFLLLTLFIVASATFFLMKLLPGTPFNNPKIPADQLLILKKQY</sequence>
<feature type="transmembrane region" description="Helical" evidence="1">
    <location>
        <begin position="9"/>
        <end position="27"/>
    </location>
</feature>
<evidence type="ECO:0008006" key="4">
    <source>
        <dbReference type="Google" id="ProtNLM"/>
    </source>
</evidence>
<gene>
    <name evidence="2" type="ORF">Lpp123_01289</name>
</gene>
<evidence type="ECO:0000313" key="3">
    <source>
        <dbReference type="Proteomes" id="UP000014316"/>
    </source>
</evidence>
<dbReference type="EMBL" id="ANJW01000075">
    <property type="protein sequence ID" value="EPC58666.1"/>
    <property type="molecule type" value="Genomic_DNA"/>
</dbReference>
<organism evidence="2 3">
    <name type="scientific">Lacticaseibacillus paracasei subsp. paracasei Lpp123</name>
    <dbReference type="NCBI Taxonomy" id="1256201"/>
    <lineage>
        <taxon>Bacteria</taxon>
        <taxon>Bacillati</taxon>
        <taxon>Bacillota</taxon>
        <taxon>Bacilli</taxon>
        <taxon>Lactobacillales</taxon>
        <taxon>Lactobacillaceae</taxon>
        <taxon>Lacticaseibacillus</taxon>
    </lineage>
</organism>
<keyword evidence="1" id="KW-0812">Transmembrane</keyword>
<feature type="non-terminal residue" evidence="2">
    <location>
        <position position="52"/>
    </location>
</feature>
<dbReference type="Proteomes" id="UP000014316">
    <property type="component" value="Unassembled WGS sequence"/>
</dbReference>
<evidence type="ECO:0000313" key="2">
    <source>
        <dbReference type="EMBL" id="EPC58666.1"/>
    </source>
</evidence>
<keyword evidence="1" id="KW-0472">Membrane</keyword>